<dbReference type="EMBL" id="BKCP01001113">
    <property type="protein sequence ID" value="GER26408.1"/>
    <property type="molecule type" value="Genomic_DNA"/>
</dbReference>
<evidence type="ECO:0000313" key="1">
    <source>
        <dbReference type="EMBL" id="GER26408.1"/>
    </source>
</evidence>
<keyword evidence="2" id="KW-1185">Reference proteome</keyword>
<name>A0A5A7P1R2_STRAF</name>
<evidence type="ECO:0000313" key="2">
    <source>
        <dbReference type="Proteomes" id="UP000325081"/>
    </source>
</evidence>
<dbReference type="AlphaFoldDB" id="A0A5A7P1R2"/>
<dbReference type="Proteomes" id="UP000325081">
    <property type="component" value="Unassembled WGS sequence"/>
</dbReference>
<reference evidence="2" key="1">
    <citation type="journal article" date="2019" name="Curr. Biol.">
        <title>Genome Sequence of Striga asiatica Provides Insight into the Evolution of Plant Parasitism.</title>
        <authorList>
            <person name="Yoshida S."/>
            <person name="Kim S."/>
            <person name="Wafula E.K."/>
            <person name="Tanskanen J."/>
            <person name="Kim Y.M."/>
            <person name="Honaas L."/>
            <person name="Yang Z."/>
            <person name="Spallek T."/>
            <person name="Conn C.E."/>
            <person name="Ichihashi Y."/>
            <person name="Cheong K."/>
            <person name="Cui S."/>
            <person name="Der J.P."/>
            <person name="Gundlach H."/>
            <person name="Jiao Y."/>
            <person name="Hori C."/>
            <person name="Ishida J.K."/>
            <person name="Kasahara H."/>
            <person name="Kiba T."/>
            <person name="Kim M.S."/>
            <person name="Koo N."/>
            <person name="Laohavisit A."/>
            <person name="Lee Y.H."/>
            <person name="Lumba S."/>
            <person name="McCourt P."/>
            <person name="Mortimer J.C."/>
            <person name="Mutuku J.M."/>
            <person name="Nomura T."/>
            <person name="Sasaki-Sekimoto Y."/>
            <person name="Seto Y."/>
            <person name="Wang Y."/>
            <person name="Wakatake T."/>
            <person name="Sakakibara H."/>
            <person name="Demura T."/>
            <person name="Yamaguchi S."/>
            <person name="Yoneyama K."/>
            <person name="Manabe R.I."/>
            <person name="Nelson D.C."/>
            <person name="Schulman A.H."/>
            <person name="Timko M.P."/>
            <person name="dePamphilis C.W."/>
            <person name="Choi D."/>
            <person name="Shirasu K."/>
        </authorList>
    </citation>
    <scope>NUCLEOTIDE SEQUENCE [LARGE SCALE GENOMIC DNA]</scope>
    <source>
        <strain evidence="2">cv. UVA1</strain>
    </source>
</reference>
<proteinExistence type="predicted"/>
<organism evidence="1 2">
    <name type="scientific">Striga asiatica</name>
    <name type="common">Asiatic witchweed</name>
    <name type="synonym">Buchnera asiatica</name>
    <dbReference type="NCBI Taxonomy" id="4170"/>
    <lineage>
        <taxon>Eukaryota</taxon>
        <taxon>Viridiplantae</taxon>
        <taxon>Streptophyta</taxon>
        <taxon>Embryophyta</taxon>
        <taxon>Tracheophyta</taxon>
        <taxon>Spermatophyta</taxon>
        <taxon>Magnoliopsida</taxon>
        <taxon>eudicotyledons</taxon>
        <taxon>Gunneridae</taxon>
        <taxon>Pentapetalae</taxon>
        <taxon>asterids</taxon>
        <taxon>lamiids</taxon>
        <taxon>Lamiales</taxon>
        <taxon>Orobanchaceae</taxon>
        <taxon>Buchnereae</taxon>
        <taxon>Striga</taxon>
    </lineage>
</organism>
<comment type="caution">
    <text evidence="1">The sequence shown here is derived from an EMBL/GenBank/DDBJ whole genome shotgun (WGS) entry which is preliminary data.</text>
</comment>
<gene>
    <name evidence="1" type="ORF">STAS_02060</name>
</gene>
<accession>A0A5A7P1R2</accession>
<sequence length="183" mass="20832">MEEQDINADVEMGNRMMIILRTMMLKRLNPVVKEERTSYTYSSSTLSFRAKLNNFFENILSVQTALPFGVQLYSRRFNHATVAKDAQATKRWAKTSGVLGVTTNSTKLRLARAFPEPVVNSSSPVSLGHEHLASVREQPWALFVEDLPFKSFRVSSVRTVFPISSPKTGNIYEPFRNFLRARI</sequence>
<protein>
    <submittedName>
        <fullName evidence="1">L polymerase protein</fullName>
    </submittedName>
</protein>